<evidence type="ECO:0008006" key="3">
    <source>
        <dbReference type="Google" id="ProtNLM"/>
    </source>
</evidence>
<dbReference type="OrthoDB" id="4144896at2"/>
<dbReference type="EMBL" id="CP034587">
    <property type="protein sequence ID" value="AZQ71646.1"/>
    <property type="molecule type" value="Genomic_DNA"/>
</dbReference>
<dbReference type="Gene3D" id="1.10.10.2910">
    <property type="match status" value="1"/>
</dbReference>
<dbReference type="Proteomes" id="UP000267900">
    <property type="component" value="Chromosome"/>
</dbReference>
<proteinExistence type="predicted"/>
<organism evidence="1 2">
    <name type="scientific">Streptomyces luteoverticillatus</name>
    <name type="common">Streptoverticillium luteoverticillatus</name>
    <dbReference type="NCBI Taxonomy" id="66425"/>
    <lineage>
        <taxon>Bacteria</taxon>
        <taxon>Bacillati</taxon>
        <taxon>Actinomycetota</taxon>
        <taxon>Actinomycetes</taxon>
        <taxon>Kitasatosporales</taxon>
        <taxon>Streptomycetaceae</taxon>
        <taxon>Streptomyces</taxon>
    </lineage>
</organism>
<keyword evidence="2" id="KW-1185">Reference proteome</keyword>
<gene>
    <name evidence="1" type="ORF">EKH77_10865</name>
</gene>
<reference evidence="1 2" key="1">
    <citation type="submission" date="2018-12" db="EMBL/GenBank/DDBJ databases">
        <title>The whole draft genome of Streptomyce luteoverticillatus CGMCC 15060.</title>
        <authorList>
            <person name="Feng Z."/>
            <person name="Chen G."/>
            <person name="Zhang J."/>
            <person name="Zhu H."/>
            <person name="Yu X."/>
            <person name="Zhang W."/>
            <person name="Zhang X."/>
        </authorList>
    </citation>
    <scope>NUCLEOTIDE SEQUENCE [LARGE SCALE GENOMIC DNA]</scope>
    <source>
        <strain evidence="1 2">CGMCC 15060</strain>
    </source>
</reference>
<protein>
    <recommendedName>
        <fullName evidence="3">Toxin</fullName>
    </recommendedName>
</protein>
<evidence type="ECO:0000313" key="1">
    <source>
        <dbReference type="EMBL" id="AZQ71646.1"/>
    </source>
</evidence>
<evidence type="ECO:0000313" key="2">
    <source>
        <dbReference type="Proteomes" id="UP000267900"/>
    </source>
</evidence>
<dbReference type="AlphaFoldDB" id="A0A3S9PH14"/>
<dbReference type="RefSeq" id="WP_126914199.1">
    <property type="nucleotide sequence ID" value="NZ_CP034587.1"/>
</dbReference>
<name>A0A3S9PH14_STRLT</name>
<sequence>MANKHVRAMAEKLVARLPELPQPWDVEELCRALGRARGRALKLHSADLPALPFGMWYDDGATDHIIIRSSATGYYRDHIVLHEICHMLAGHGTALQEVLSGPGSGAGADGRRAKGKSCSDAEEELAETFASLVLRIAGQMRPKGISAVERRAGNLLGAGRA</sequence>
<accession>A0A3S9PH14</accession>